<proteinExistence type="predicted"/>
<evidence type="ECO:0000313" key="3">
    <source>
        <dbReference type="EMBL" id="RGV63539.1"/>
    </source>
</evidence>
<organism evidence="3 4">
    <name type="scientific">Blautia obeum</name>
    <dbReference type="NCBI Taxonomy" id="40520"/>
    <lineage>
        <taxon>Bacteria</taxon>
        <taxon>Bacillati</taxon>
        <taxon>Bacillota</taxon>
        <taxon>Clostridia</taxon>
        <taxon>Lachnospirales</taxon>
        <taxon>Lachnospiraceae</taxon>
        <taxon>Blautia</taxon>
    </lineage>
</organism>
<dbReference type="PANTHER" id="PTHR42736">
    <property type="entry name" value="PROTEIN-GLUTAMINE GAMMA-GLUTAMYLTRANSFERASE"/>
    <property type="match status" value="1"/>
</dbReference>
<feature type="transmembrane region" description="Helical" evidence="1">
    <location>
        <begin position="183"/>
        <end position="203"/>
    </location>
</feature>
<feature type="transmembrane region" description="Helical" evidence="1">
    <location>
        <begin position="159"/>
        <end position="177"/>
    </location>
</feature>
<dbReference type="AlphaFoldDB" id="A0A395X6N9"/>
<feature type="transmembrane region" description="Helical" evidence="1">
    <location>
        <begin position="136"/>
        <end position="154"/>
    </location>
</feature>
<evidence type="ECO:0000313" key="4">
    <source>
        <dbReference type="Proteomes" id="UP000265828"/>
    </source>
</evidence>
<keyword evidence="1" id="KW-0812">Transmembrane</keyword>
<protein>
    <submittedName>
        <fullName evidence="3">Transglutaminase domain-containing protein</fullName>
    </submittedName>
</protein>
<feature type="transmembrane region" description="Helical" evidence="1">
    <location>
        <begin position="650"/>
        <end position="672"/>
    </location>
</feature>
<comment type="caution">
    <text evidence="3">The sequence shown here is derived from an EMBL/GenBank/DDBJ whole genome shotgun (WGS) entry which is preliminary data.</text>
</comment>
<feature type="transmembrane region" description="Helical" evidence="1">
    <location>
        <begin position="215"/>
        <end position="238"/>
    </location>
</feature>
<keyword evidence="1" id="KW-0472">Membrane</keyword>
<gene>
    <name evidence="3" type="ORF">DWW07_10560</name>
</gene>
<feature type="domain" description="Transglutaminase-like" evidence="2">
    <location>
        <begin position="521"/>
        <end position="596"/>
    </location>
</feature>
<dbReference type="InterPro" id="IPR002931">
    <property type="entry name" value="Transglutaminase-like"/>
</dbReference>
<name>A0A395X6N9_9FIRM</name>
<dbReference type="EMBL" id="QRZI01000006">
    <property type="protein sequence ID" value="RGV63539.1"/>
    <property type="molecule type" value="Genomic_DNA"/>
</dbReference>
<dbReference type="Proteomes" id="UP000265828">
    <property type="component" value="Unassembled WGS sequence"/>
</dbReference>
<feature type="transmembrane region" description="Helical" evidence="1">
    <location>
        <begin position="76"/>
        <end position="94"/>
    </location>
</feature>
<evidence type="ECO:0000259" key="2">
    <source>
        <dbReference type="SMART" id="SM00460"/>
    </source>
</evidence>
<dbReference type="Pfam" id="PF11992">
    <property type="entry name" value="TgpA_N"/>
    <property type="match status" value="1"/>
</dbReference>
<dbReference type="PANTHER" id="PTHR42736:SF1">
    <property type="entry name" value="PROTEIN-GLUTAMINE GAMMA-GLUTAMYLTRANSFERASE"/>
    <property type="match status" value="1"/>
</dbReference>
<dbReference type="SUPFAM" id="SSF54001">
    <property type="entry name" value="Cysteine proteinases"/>
    <property type="match status" value="1"/>
</dbReference>
<sequence>MEIRITESRRQSKTKYRKQLSDILLETALIGLTAGAGLWLVLELLTESGQMIPLLGSVLLTALICSVTERMEKCGIYIRGGVAAATAGGLFLLYRQILDGFALYWNTVADTFGSRAGIYFTRFDTADIMAEDTARLVFLIYLGMAAAVIGFLILRFRIYVLVFLEIFVLPFMMVLTGKEPESGVGVAFYMGIFLEINYLLARSGRKRYSEQSSRAFWFGGILTCLVLMAAGVFLGQIMPAADYASSELVEEAKQEALNAVNNLRYRKGKINSLPDGQLKKCGAWTASDETALKVTMEDPESLYLRGFTGSVYDGSSWKSIDTEDAYKQKNLFYWLHQDGFYGETQLNQARSLVEDDTLSDKISGISIENVKADSEYLYTPYEMAELPSGYEGETSLTDSMLKAKGFLGQKNYSFQTNKNLVKDFTVLGARIYQALAQGDDTAYREDESYYNTFVYSQDTELPTSLETLFRKELGDGGNREQGHTDYYTAISRIRAYLEKNMTYSMATDVYTEKGDFTENFLSRSKIGHSVHYATAAALMFRYYGIPSRYVEGYLITPEDIKDKKAGDTVEISGKNGHAWTEIYIDGLGWVPVEMTPEYYSVMKEADLTAGLEAKGAKAASIPEAESEPPAEENLQTHWSLKLALFGIEKLLILLLALFDTFCLVFILTVCGLRIRANYRRKKLFTGADDRLAVRAMAGYARVLYAHGSNLYSEEVQRQYREISRIGQRAAFSPHAVSEEERKNTAICIGRMKAELKKAKNWYENWIMKYIERLY</sequence>
<dbReference type="RefSeq" id="WP_117627911.1">
    <property type="nucleotide sequence ID" value="NZ_QRYY01000005.1"/>
</dbReference>
<reference evidence="3 4" key="1">
    <citation type="submission" date="2018-08" db="EMBL/GenBank/DDBJ databases">
        <title>A genome reference for cultivated species of the human gut microbiota.</title>
        <authorList>
            <person name="Zou Y."/>
            <person name="Xue W."/>
            <person name="Luo G."/>
        </authorList>
    </citation>
    <scope>NUCLEOTIDE SEQUENCE [LARGE SCALE GENOMIC DNA]</scope>
    <source>
        <strain evidence="3 4">AF14-23</strain>
    </source>
</reference>
<dbReference type="InterPro" id="IPR038765">
    <property type="entry name" value="Papain-like_cys_pep_sf"/>
</dbReference>
<evidence type="ECO:0000256" key="1">
    <source>
        <dbReference type="SAM" id="Phobius"/>
    </source>
</evidence>
<dbReference type="Pfam" id="PF01841">
    <property type="entry name" value="Transglut_core"/>
    <property type="match status" value="1"/>
</dbReference>
<dbReference type="InterPro" id="IPR021878">
    <property type="entry name" value="TgpA_N"/>
</dbReference>
<dbReference type="InterPro" id="IPR052901">
    <property type="entry name" value="Bact_TGase-like"/>
</dbReference>
<dbReference type="Gene3D" id="3.10.620.30">
    <property type="match status" value="1"/>
</dbReference>
<dbReference type="SMART" id="SM00460">
    <property type="entry name" value="TGc"/>
    <property type="match status" value="1"/>
</dbReference>
<accession>A0A395X6N9</accession>
<keyword evidence="1" id="KW-1133">Transmembrane helix</keyword>
<feature type="transmembrane region" description="Helical" evidence="1">
    <location>
        <begin position="20"/>
        <end position="42"/>
    </location>
</feature>
<feature type="transmembrane region" description="Helical" evidence="1">
    <location>
        <begin position="48"/>
        <end position="67"/>
    </location>
</feature>